<keyword evidence="2 6" id="KW-0997">Cell inner membrane</keyword>
<dbReference type="Proteomes" id="UP000521199">
    <property type="component" value="Unassembled WGS sequence"/>
</dbReference>
<dbReference type="NCBIfam" id="TIGR04409">
    <property type="entry name" value="LptC_YrbK"/>
    <property type="match status" value="1"/>
</dbReference>
<dbReference type="EMBL" id="JACHHP010000001">
    <property type="protein sequence ID" value="MBB5207184.1"/>
    <property type="molecule type" value="Genomic_DNA"/>
</dbReference>
<evidence type="ECO:0000256" key="3">
    <source>
        <dbReference type="ARBA" id="ARBA00022692"/>
    </source>
</evidence>
<evidence type="ECO:0000256" key="6">
    <source>
        <dbReference type="HAMAP-Rule" id="MF_01915"/>
    </source>
</evidence>
<dbReference type="GO" id="GO:0030288">
    <property type="term" value="C:outer membrane-bounded periplasmic space"/>
    <property type="evidence" value="ECO:0007669"/>
    <property type="project" value="TreeGrafter"/>
</dbReference>
<evidence type="ECO:0000256" key="5">
    <source>
        <dbReference type="ARBA" id="ARBA00023136"/>
    </source>
</evidence>
<dbReference type="PANTHER" id="PTHR37481">
    <property type="entry name" value="LIPOPOLYSACCHARIDE EXPORT SYSTEM PROTEIN LPTC"/>
    <property type="match status" value="1"/>
</dbReference>
<keyword evidence="8" id="KW-1185">Reference proteome</keyword>
<proteinExistence type="inferred from homology"/>
<evidence type="ECO:0000313" key="7">
    <source>
        <dbReference type="EMBL" id="MBB5207184.1"/>
    </source>
</evidence>
<dbReference type="InterPro" id="IPR026265">
    <property type="entry name" value="LptC"/>
</dbReference>
<comment type="caution">
    <text evidence="7">The sequence shown here is derived from an EMBL/GenBank/DDBJ whole genome shotgun (WGS) entry which is preliminary data.</text>
</comment>
<organism evidence="7 8">
    <name type="scientific">Chiayiivirga flava</name>
    <dbReference type="NCBI Taxonomy" id="659595"/>
    <lineage>
        <taxon>Bacteria</taxon>
        <taxon>Pseudomonadati</taxon>
        <taxon>Pseudomonadota</taxon>
        <taxon>Gammaproteobacteria</taxon>
        <taxon>Lysobacterales</taxon>
        <taxon>Lysobacteraceae</taxon>
        <taxon>Chiayiivirga</taxon>
    </lineage>
</organism>
<reference evidence="7 8" key="1">
    <citation type="submission" date="2020-08" db="EMBL/GenBank/DDBJ databases">
        <title>Genomic Encyclopedia of Type Strains, Phase IV (KMG-IV): sequencing the most valuable type-strain genomes for metagenomic binning, comparative biology and taxonomic classification.</title>
        <authorList>
            <person name="Goeker M."/>
        </authorList>
    </citation>
    <scope>NUCLEOTIDE SEQUENCE [LARGE SCALE GENOMIC DNA]</scope>
    <source>
        <strain evidence="7 8">DSM 24163</strain>
    </source>
</reference>
<dbReference type="GO" id="GO:0017089">
    <property type="term" value="F:glycolipid transfer activity"/>
    <property type="evidence" value="ECO:0007669"/>
    <property type="project" value="TreeGrafter"/>
</dbReference>
<dbReference type="AlphaFoldDB" id="A0A7W8D3D6"/>
<protein>
    <recommendedName>
        <fullName evidence="6">Lipopolysaccharide export system protein LptC</fullName>
    </recommendedName>
</protein>
<accession>A0A7W8D3D6</accession>
<keyword evidence="3 6" id="KW-0812">Transmembrane</keyword>
<evidence type="ECO:0000256" key="1">
    <source>
        <dbReference type="ARBA" id="ARBA00022475"/>
    </source>
</evidence>
<dbReference type="HAMAP" id="MF_01915">
    <property type="entry name" value="LPS_assembly_LptC"/>
    <property type="match status" value="1"/>
</dbReference>
<evidence type="ECO:0000313" key="8">
    <source>
        <dbReference type="Proteomes" id="UP000521199"/>
    </source>
</evidence>
<comment type="subcellular location">
    <subcellularLocation>
        <location evidence="6">Cell inner membrane</location>
        <topology evidence="6">Single-pass membrane protein</topology>
    </subcellularLocation>
</comment>
<dbReference type="InterPro" id="IPR052363">
    <property type="entry name" value="LPS_export_LptC"/>
</dbReference>
<keyword evidence="1 6" id="KW-1003">Cell membrane</keyword>
<evidence type="ECO:0000256" key="2">
    <source>
        <dbReference type="ARBA" id="ARBA00022519"/>
    </source>
</evidence>
<dbReference type="RefSeq" id="WP_183959705.1">
    <property type="nucleotide sequence ID" value="NZ_JACHHP010000001.1"/>
</dbReference>
<comment type="subunit">
    <text evidence="6">Component of the lipopolysaccharide transport and assembly complex. Interacts with LptA and the LptBFG transporter complex.</text>
</comment>
<gene>
    <name evidence="6" type="primary">lptC</name>
    <name evidence="7" type="ORF">HNQ52_000700</name>
</gene>
<evidence type="ECO:0000256" key="4">
    <source>
        <dbReference type="ARBA" id="ARBA00022989"/>
    </source>
</evidence>
<name>A0A7W8D3D6_9GAMM</name>
<dbReference type="PANTHER" id="PTHR37481:SF1">
    <property type="entry name" value="LIPOPOLYSACCHARIDE EXPORT SYSTEM PROTEIN LPTC"/>
    <property type="match status" value="1"/>
</dbReference>
<keyword evidence="5 6" id="KW-0472">Membrane</keyword>
<dbReference type="InterPro" id="IPR010664">
    <property type="entry name" value="LipoPS_assembly_LptC-rel"/>
</dbReference>
<dbReference type="GO" id="GO:0005886">
    <property type="term" value="C:plasma membrane"/>
    <property type="evidence" value="ECO:0007669"/>
    <property type="project" value="UniProtKB-SubCell"/>
</dbReference>
<comment type="similarity">
    <text evidence="6">Belongs to the LptC family.</text>
</comment>
<dbReference type="GO" id="GO:0043165">
    <property type="term" value="P:Gram-negative-bacterium-type cell outer membrane assembly"/>
    <property type="evidence" value="ECO:0007669"/>
    <property type="project" value="UniProtKB-UniRule"/>
</dbReference>
<dbReference type="GO" id="GO:0015221">
    <property type="term" value="F:lipopolysaccharide transmembrane transporter activity"/>
    <property type="evidence" value="ECO:0007669"/>
    <property type="project" value="InterPro"/>
</dbReference>
<dbReference type="Gene3D" id="2.60.450.10">
    <property type="entry name" value="Lipopolysaccharide (LPS) transport protein A like domain"/>
    <property type="match status" value="1"/>
</dbReference>
<keyword evidence="4 6" id="KW-1133">Transmembrane helix</keyword>
<sequence length="189" mass="21040">MNLRVLPVVALVLVAVASSWLLWRLYQREEPASLVGPPRSDYALTNFDLIALDDEGRESFRVTGPMLSRHPFLGTLDIEQPRFRFPDADGQPWNAQSARAWAAADGKELRLVGEVAFDGPPREGGGRIELRTPQLTIFPDAREVKSDALVNIVSPGATLRGRGLYANLDTRRFQLLSEVRADYAPSSRR</sequence>
<comment type="function">
    <text evidence="6">Involved in the assembly of lipopolysaccharide (LPS). Required for the translocation of LPS from the inner membrane to the outer membrane. Facilitates the transfer of LPS from the inner membrane to the periplasmic protein LptA. Could be a docking site for LptA.</text>
</comment>
<dbReference type="Pfam" id="PF06835">
    <property type="entry name" value="LptC"/>
    <property type="match status" value="1"/>
</dbReference>